<keyword evidence="2" id="KW-1185">Reference proteome</keyword>
<proteinExistence type="predicted"/>
<gene>
    <name evidence="1" type="ORF">F383_00440</name>
</gene>
<accession>A0A0B0P4W9</accession>
<protein>
    <submittedName>
        <fullName evidence="1">Uncharacterized protein</fullName>
    </submittedName>
</protein>
<organism evidence="1 2">
    <name type="scientific">Gossypium arboreum</name>
    <name type="common">Tree cotton</name>
    <name type="synonym">Gossypium nanking</name>
    <dbReference type="NCBI Taxonomy" id="29729"/>
    <lineage>
        <taxon>Eukaryota</taxon>
        <taxon>Viridiplantae</taxon>
        <taxon>Streptophyta</taxon>
        <taxon>Embryophyta</taxon>
        <taxon>Tracheophyta</taxon>
        <taxon>Spermatophyta</taxon>
        <taxon>Magnoliopsida</taxon>
        <taxon>eudicotyledons</taxon>
        <taxon>Gunneridae</taxon>
        <taxon>Pentapetalae</taxon>
        <taxon>rosids</taxon>
        <taxon>malvids</taxon>
        <taxon>Malvales</taxon>
        <taxon>Malvaceae</taxon>
        <taxon>Malvoideae</taxon>
        <taxon>Gossypium</taxon>
    </lineage>
</organism>
<dbReference type="Proteomes" id="UP000032142">
    <property type="component" value="Unassembled WGS sequence"/>
</dbReference>
<evidence type="ECO:0000313" key="2">
    <source>
        <dbReference type="Proteomes" id="UP000032142"/>
    </source>
</evidence>
<sequence length="10" mass="1161">MSQCKTMSVF</sequence>
<evidence type="ECO:0000313" key="1">
    <source>
        <dbReference type="EMBL" id="KHG21763.1"/>
    </source>
</evidence>
<dbReference type="EMBL" id="KN419575">
    <property type="protein sequence ID" value="KHG21763.1"/>
    <property type="molecule type" value="Genomic_DNA"/>
</dbReference>
<name>A0A0B0P4W9_GOSAR</name>
<reference evidence="2" key="1">
    <citation type="submission" date="2014-09" db="EMBL/GenBank/DDBJ databases">
        <authorList>
            <person name="Mudge J."/>
            <person name="Ramaraj T."/>
            <person name="Lindquist I.E."/>
            <person name="Bharti A.K."/>
            <person name="Sundararajan A."/>
            <person name="Cameron C.T."/>
            <person name="Woodward J.E."/>
            <person name="May G.D."/>
            <person name="Brubaker C."/>
            <person name="Broadhvest J."/>
            <person name="Wilkins T.A."/>
        </authorList>
    </citation>
    <scope>NUCLEOTIDE SEQUENCE</scope>
    <source>
        <strain evidence="2">cv. AKA8401</strain>
    </source>
</reference>